<keyword evidence="3 11" id="KW-0813">Transport</keyword>
<keyword evidence="8" id="KW-0496">Mitochondrion</keyword>
<reference evidence="13" key="1">
    <citation type="submission" date="2021-02" db="EMBL/GenBank/DDBJ databases">
        <authorList>
            <person name="Nowell W R."/>
        </authorList>
    </citation>
    <scope>NUCLEOTIDE SEQUENCE</scope>
</reference>
<evidence type="ECO:0008006" key="15">
    <source>
        <dbReference type="Google" id="ProtNLM"/>
    </source>
</evidence>
<feature type="transmembrane region" description="Helical" evidence="12">
    <location>
        <begin position="235"/>
        <end position="259"/>
    </location>
</feature>
<organism evidence="13 14">
    <name type="scientific">Rotaria sordida</name>
    <dbReference type="NCBI Taxonomy" id="392033"/>
    <lineage>
        <taxon>Eukaryota</taxon>
        <taxon>Metazoa</taxon>
        <taxon>Spiralia</taxon>
        <taxon>Gnathifera</taxon>
        <taxon>Rotifera</taxon>
        <taxon>Eurotatoria</taxon>
        <taxon>Bdelloidea</taxon>
        <taxon>Philodinida</taxon>
        <taxon>Philodinidae</taxon>
        <taxon>Rotaria</taxon>
    </lineage>
</organism>
<name>A0A819FE96_9BILA</name>
<dbReference type="GO" id="GO:0005315">
    <property type="term" value="F:phosphate transmembrane transporter activity"/>
    <property type="evidence" value="ECO:0007669"/>
    <property type="project" value="InterPro"/>
</dbReference>
<dbReference type="EMBL" id="CAJOBD010002242">
    <property type="protein sequence ID" value="CAF3867208.1"/>
    <property type="molecule type" value="Genomic_DNA"/>
</dbReference>
<comment type="caution">
    <text evidence="13">The sequence shown here is derived from an EMBL/GenBank/DDBJ whole genome shotgun (WGS) entry which is preliminary data.</text>
</comment>
<evidence type="ECO:0000256" key="11">
    <source>
        <dbReference type="RuleBase" id="RU000488"/>
    </source>
</evidence>
<evidence type="ECO:0000313" key="13">
    <source>
        <dbReference type="EMBL" id="CAF3867208.1"/>
    </source>
</evidence>
<dbReference type="GO" id="GO:1990547">
    <property type="term" value="P:mitochondrial phosphate ion transmembrane transport"/>
    <property type="evidence" value="ECO:0007669"/>
    <property type="project" value="InterPro"/>
</dbReference>
<feature type="repeat" description="Solcar" evidence="10">
    <location>
        <begin position="27"/>
        <end position="111"/>
    </location>
</feature>
<keyword evidence="9 10" id="KW-0472">Membrane</keyword>
<keyword evidence="7 12" id="KW-1133">Transmembrane helix</keyword>
<dbReference type="PROSITE" id="PS50920">
    <property type="entry name" value="SOLCAR"/>
    <property type="match status" value="3"/>
</dbReference>
<dbReference type="InterPro" id="IPR023395">
    <property type="entry name" value="MCP_dom_sf"/>
</dbReference>
<evidence type="ECO:0000256" key="12">
    <source>
        <dbReference type="SAM" id="Phobius"/>
    </source>
</evidence>
<proteinExistence type="inferred from homology"/>
<dbReference type="GO" id="GO:0005743">
    <property type="term" value="C:mitochondrial inner membrane"/>
    <property type="evidence" value="ECO:0007669"/>
    <property type="project" value="UniProtKB-SubCell"/>
</dbReference>
<dbReference type="Gene3D" id="1.50.40.10">
    <property type="entry name" value="Mitochondrial carrier domain"/>
    <property type="match status" value="1"/>
</dbReference>
<evidence type="ECO:0000256" key="1">
    <source>
        <dbReference type="ARBA" id="ARBA00004448"/>
    </source>
</evidence>
<evidence type="ECO:0000256" key="4">
    <source>
        <dbReference type="ARBA" id="ARBA00022692"/>
    </source>
</evidence>
<evidence type="ECO:0000313" key="14">
    <source>
        <dbReference type="Proteomes" id="UP000663836"/>
    </source>
</evidence>
<evidence type="ECO:0000256" key="9">
    <source>
        <dbReference type="ARBA" id="ARBA00023136"/>
    </source>
</evidence>
<dbReference type="Pfam" id="PF00153">
    <property type="entry name" value="Mito_carr"/>
    <property type="match status" value="2"/>
</dbReference>
<keyword evidence="5" id="KW-0677">Repeat</keyword>
<evidence type="ECO:0000256" key="7">
    <source>
        <dbReference type="ARBA" id="ARBA00022989"/>
    </source>
</evidence>
<dbReference type="PANTHER" id="PTHR45671:SF10">
    <property type="entry name" value="SOLUTE CARRIER FAMILY 25 MEMBER 3"/>
    <property type="match status" value="1"/>
</dbReference>
<evidence type="ECO:0000256" key="3">
    <source>
        <dbReference type="ARBA" id="ARBA00022448"/>
    </source>
</evidence>
<dbReference type="PANTHER" id="PTHR45671">
    <property type="entry name" value="SOLUTE CARRIER FAMILY 25 (MITOCHONDRIAL CARRIER PHOSPHATE CARRIER), MEMBER 3, LIKE-RELATED-RELATED"/>
    <property type="match status" value="1"/>
</dbReference>
<comment type="similarity">
    <text evidence="2 11">Belongs to the mitochondrial carrier (TC 2.A.29) family.</text>
</comment>
<sequence>MNKDNFIDESNKPWNARTAGIVQHDNIYYGKCLIGGSLACGSTHLIVTPLDVTKCNMQVDPVKYKNLFSSLRIIIHEEGSRAIWKGWEPTILGYSPQGALKFGLYEVFKDALSNLVGYENSQKYRGWIWLSGAAAAEFCGCIALCPMEMVKVKVQTSVPGTFPTSLIPATIAMNANRHLTRFPYGSIVPLWSRQIPYTVTKFYFFEKAVQMLYTHVFTEPKSSYSKSTQLGITFAAGYLAGIICAIVSHPGDSIVSLMAKPKYKEKSIKEIIQDFGLAKLCTTGLGTRIIMIGTIAALQWWIYDTFKTSMGMGSNTRGGLSNDILWNNIFSSSKI</sequence>
<dbReference type="FunFam" id="1.50.40.10:FF:000138">
    <property type="entry name" value="Mitochondrial phosphate carrier protein 3"/>
    <property type="match status" value="1"/>
</dbReference>
<dbReference type="InterPro" id="IPR044677">
    <property type="entry name" value="SLC25A3/Pic2/Mir1-like"/>
</dbReference>
<protein>
    <recommendedName>
        <fullName evidence="15">Mitochondrial phosphate carrier protein</fullName>
    </recommendedName>
</protein>
<evidence type="ECO:0000256" key="6">
    <source>
        <dbReference type="ARBA" id="ARBA00022792"/>
    </source>
</evidence>
<gene>
    <name evidence="13" type="ORF">JBS370_LOCUS19097</name>
</gene>
<evidence type="ECO:0000256" key="5">
    <source>
        <dbReference type="ARBA" id="ARBA00022737"/>
    </source>
</evidence>
<feature type="transmembrane region" description="Helical" evidence="12">
    <location>
        <begin position="280"/>
        <end position="302"/>
    </location>
</feature>
<evidence type="ECO:0000256" key="10">
    <source>
        <dbReference type="PROSITE-ProRule" id="PRU00282"/>
    </source>
</evidence>
<keyword evidence="6" id="KW-0999">Mitochondrion inner membrane</keyword>
<accession>A0A819FE96</accession>
<keyword evidence="4 10" id="KW-0812">Transmembrane</keyword>
<feature type="repeat" description="Solcar" evidence="10">
    <location>
        <begin position="124"/>
        <end position="211"/>
    </location>
</feature>
<comment type="subcellular location">
    <subcellularLocation>
        <location evidence="1">Mitochondrion inner membrane</location>
        <topology evidence="1">Multi-pass membrane protein</topology>
    </subcellularLocation>
</comment>
<feature type="repeat" description="Solcar" evidence="10">
    <location>
        <begin position="228"/>
        <end position="309"/>
    </location>
</feature>
<dbReference type="InterPro" id="IPR018108">
    <property type="entry name" value="MCP_transmembrane"/>
</dbReference>
<evidence type="ECO:0000256" key="2">
    <source>
        <dbReference type="ARBA" id="ARBA00006375"/>
    </source>
</evidence>
<dbReference type="SUPFAM" id="SSF103506">
    <property type="entry name" value="Mitochondrial carrier"/>
    <property type="match status" value="1"/>
</dbReference>
<evidence type="ECO:0000256" key="8">
    <source>
        <dbReference type="ARBA" id="ARBA00023128"/>
    </source>
</evidence>
<dbReference type="AlphaFoldDB" id="A0A819FE96"/>
<dbReference type="Proteomes" id="UP000663836">
    <property type="component" value="Unassembled WGS sequence"/>
</dbReference>